<name>A0A9P6UPQ6_9FUNG</name>
<sequence>MITRPFLYVSGQVAGYHVTQPCSDCLNDQNNGHFWMFYSSAVYHFKRNQIDGSTGDVMLWATVPTISYDQALSHQLRPEVPVLSIRTTTVPATSSGAGTMANNDERPITACVEMDEWLNSPMAEVVCR</sequence>
<evidence type="ECO:0000256" key="1">
    <source>
        <dbReference type="ARBA" id="ARBA00006888"/>
    </source>
</evidence>
<proteinExistence type="inferred from homology"/>
<gene>
    <name evidence="2" type="primary">FAM72A_3</name>
    <name evidence="2" type="ORF">BGZ99_008507</name>
</gene>
<dbReference type="EMBL" id="JAAAIP010000662">
    <property type="protein sequence ID" value="KAG0313908.1"/>
    <property type="molecule type" value="Genomic_DNA"/>
</dbReference>
<dbReference type="Pfam" id="PF14976">
    <property type="entry name" value="YPEH2ZP"/>
    <property type="match status" value="1"/>
</dbReference>
<dbReference type="OrthoDB" id="2526683at2759"/>
<dbReference type="AlphaFoldDB" id="A0A9P6UPQ6"/>
<dbReference type="PANTHER" id="PTHR31841:SF1">
    <property type="entry name" value="PROTEIN FAM72A-RELATED"/>
    <property type="match status" value="1"/>
</dbReference>
<dbReference type="GO" id="GO:0005829">
    <property type="term" value="C:cytosol"/>
    <property type="evidence" value="ECO:0007669"/>
    <property type="project" value="TreeGrafter"/>
</dbReference>
<dbReference type="Proteomes" id="UP000738325">
    <property type="component" value="Unassembled WGS sequence"/>
</dbReference>
<dbReference type="PANTHER" id="PTHR31841">
    <property type="entry name" value="PROTEIN FAM72A-RELATED"/>
    <property type="match status" value="1"/>
</dbReference>
<protein>
    <submittedName>
        <fullName evidence="2">Protein fam72a</fullName>
    </submittedName>
</protein>
<dbReference type="InterPro" id="IPR026768">
    <property type="entry name" value="YPEH2ZP"/>
</dbReference>
<evidence type="ECO:0000313" key="3">
    <source>
        <dbReference type="Proteomes" id="UP000738325"/>
    </source>
</evidence>
<comment type="similarity">
    <text evidence="1">Belongs to the FAM72 family.</text>
</comment>
<organism evidence="2 3">
    <name type="scientific">Dissophora globulifera</name>
    <dbReference type="NCBI Taxonomy" id="979702"/>
    <lineage>
        <taxon>Eukaryota</taxon>
        <taxon>Fungi</taxon>
        <taxon>Fungi incertae sedis</taxon>
        <taxon>Mucoromycota</taxon>
        <taxon>Mortierellomycotina</taxon>
        <taxon>Mortierellomycetes</taxon>
        <taxon>Mortierellales</taxon>
        <taxon>Mortierellaceae</taxon>
        <taxon>Dissophora</taxon>
    </lineage>
</organism>
<reference evidence="2" key="1">
    <citation type="journal article" date="2020" name="Fungal Divers.">
        <title>Resolving the Mortierellaceae phylogeny through synthesis of multi-gene phylogenetics and phylogenomics.</title>
        <authorList>
            <person name="Vandepol N."/>
            <person name="Liber J."/>
            <person name="Desiro A."/>
            <person name="Na H."/>
            <person name="Kennedy M."/>
            <person name="Barry K."/>
            <person name="Grigoriev I.V."/>
            <person name="Miller A.N."/>
            <person name="O'Donnell K."/>
            <person name="Stajich J.E."/>
            <person name="Bonito G."/>
        </authorList>
    </citation>
    <scope>NUCLEOTIDE SEQUENCE</scope>
    <source>
        <strain evidence="2">REB-010B</strain>
    </source>
</reference>
<accession>A0A9P6UPQ6</accession>
<comment type="caution">
    <text evidence="2">The sequence shown here is derived from an EMBL/GenBank/DDBJ whole genome shotgun (WGS) entry which is preliminary data.</text>
</comment>
<keyword evidence="3" id="KW-1185">Reference proteome</keyword>
<evidence type="ECO:0000313" key="2">
    <source>
        <dbReference type="EMBL" id="KAG0313908.1"/>
    </source>
</evidence>